<name>A0A380NHC8_9FIRM</name>
<accession>A0A380NHC8</accession>
<evidence type="ECO:0000313" key="2">
    <source>
        <dbReference type="EMBL" id="SUP40751.1"/>
    </source>
</evidence>
<dbReference type="Pfam" id="PF00814">
    <property type="entry name" value="TsaD"/>
    <property type="match status" value="1"/>
</dbReference>
<dbReference type="GO" id="GO:0002949">
    <property type="term" value="P:tRNA threonylcarbamoyladenosine modification"/>
    <property type="evidence" value="ECO:0007669"/>
    <property type="project" value="InterPro"/>
</dbReference>
<evidence type="ECO:0000259" key="1">
    <source>
        <dbReference type="Pfam" id="PF00814"/>
    </source>
</evidence>
<dbReference type="OrthoDB" id="9784166at2"/>
<dbReference type="InterPro" id="IPR000905">
    <property type="entry name" value="Gcp-like_dom"/>
</dbReference>
<proteinExistence type="predicted"/>
<reference evidence="2 3" key="1">
    <citation type="submission" date="2018-06" db="EMBL/GenBank/DDBJ databases">
        <authorList>
            <consortium name="Pathogen Informatics"/>
            <person name="Doyle S."/>
        </authorList>
    </citation>
    <scope>NUCLEOTIDE SEQUENCE [LARGE SCALE GENOMIC DNA]</scope>
    <source>
        <strain evidence="2 3">NCTC12020</strain>
    </source>
</reference>
<gene>
    <name evidence="2" type="primary">ydiC</name>
    <name evidence="2" type="ORF">NCTC12020_00381</name>
</gene>
<dbReference type="Proteomes" id="UP000255367">
    <property type="component" value="Unassembled WGS sequence"/>
</dbReference>
<dbReference type="AlphaFoldDB" id="A0A380NHC8"/>
<protein>
    <submittedName>
        <fullName evidence="2">UGMP family protein</fullName>
    </submittedName>
</protein>
<dbReference type="NCBIfam" id="TIGR03725">
    <property type="entry name" value="T6A_YeaZ"/>
    <property type="match status" value="1"/>
</dbReference>
<dbReference type="InterPro" id="IPR022496">
    <property type="entry name" value="T6A_TsaB"/>
</dbReference>
<feature type="domain" description="Gcp-like" evidence="1">
    <location>
        <begin position="31"/>
        <end position="226"/>
    </location>
</feature>
<dbReference type="PANTHER" id="PTHR11735:SF11">
    <property type="entry name" value="TRNA THREONYLCARBAMOYLADENOSINE BIOSYNTHESIS PROTEIN TSAB"/>
    <property type="match status" value="1"/>
</dbReference>
<evidence type="ECO:0000313" key="3">
    <source>
        <dbReference type="Proteomes" id="UP000255367"/>
    </source>
</evidence>
<dbReference type="Gene3D" id="3.30.420.40">
    <property type="match status" value="2"/>
</dbReference>
<dbReference type="InterPro" id="IPR043129">
    <property type="entry name" value="ATPase_NBD"/>
</dbReference>
<keyword evidence="3" id="KW-1185">Reference proteome</keyword>
<dbReference type="SUPFAM" id="SSF53067">
    <property type="entry name" value="Actin-like ATPase domain"/>
    <property type="match status" value="2"/>
</dbReference>
<dbReference type="CDD" id="cd24032">
    <property type="entry name" value="ASKHA_NBD_TsaB"/>
    <property type="match status" value="1"/>
</dbReference>
<sequence length="260" mass="28029">MYLGIETSSAVSSIALMNEAKLVGELTVQAGLTHSEQLVPHIELLMEQTGVNKTDIRGIAVSIGPGSFTGLRIGLGTAKALAYAWKVPLLGVMTMDVLAHNFWQFEGLLAVMIDAQKKNVYEGVYRWLDGHIECIQPPTVKVRTEALTRLGEQEEAVTIIGDGIVKVASSVSEYGSQLQVGPASLRIPKASSLLLAALPRFLRNEPDEASTIAPYYIRQSEAEVVWAAKHPELAAKMQGQEPTVVVTEAASDLSDEVPHA</sequence>
<organism evidence="2 3">
    <name type="scientific">Veillonella criceti</name>
    <dbReference type="NCBI Taxonomy" id="103891"/>
    <lineage>
        <taxon>Bacteria</taxon>
        <taxon>Bacillati</taxon>
        <taxon>Bacillota</taxon>
        <taxon>Negativicutes</taxon>
        <taxon>Veillonellales</taxon>
        <taxon>Veillonellaceae</taxon>
        <taxon>Veillonella</taxon>
    </lineage>
</organism>
<dbReference type="PANTHER" id="PTHR11735">
    <property type="entry name" value="TRNA N6-ADENOSINE THREONYLCARBAMOYLTRANSFERASE"/>
    <property type="match status" value="1"/>
</dbReference>
<dbReference type="RefSeq" id="WP_115309633.1">
    <property type="nucleotide sequence ID" value="NZ_UHIO01000001.1"/>
</dbReference>
<dbReference type="EMBL" id="UHIO01000001">
    <property type="protein sequence ID" value="SUP40751.1"/>
    <property type="molecule type" value="Genomic_DNA"/>
</dbReference>
<dbReference type="GO" id="GO:0005829">
    <property type="term" value="C:cytosol"/>
    <property type="evidence" value="ECO:0007669"/>
    <property type="project" value="TreeGrafter"/>
</dbReference>